<dbReference type="EMBL" id="FUKI01000126">
    <property type="protein sequence ID" value="SJM93892.1"/>
    <property type="molecule type" value="Genomic_DNA"/>
</dbReference>
<keyword evidence="2" id="KW-1185">Reference proteome</keyword>
<evidence type="ECO:0000313" key="1">
    <source>
        <dbReference type="EMBL" id="SJM93892.1"/>
    </source>
</evidence>
<name>A0A1R4HCA9_9GAMM</name>
<dbReference type="AlphaFoldDB" id="A0A1R4HCA9"/>
<protein>
    <recommendedName>
        <fullName evidence="3">PBP domain-containing protein</fullName>
    </recommendedName>
</protein>
<evidence type="ECO:0008006" key="3">
    <source>
        <dbReference type="Google" id="ProtNLM"/>
    </source>
</evidence>
<sequence>MHRLHVFFRICLLIAALPVFADHQSLVIVTMKTSPLQRLSLDALKRVYLRKSLLDEKGRRWIPLNLPASDSLRVGFSLTLFNKRPEEYENYWNEQYFQGINPPEVMASEEAVLRFIAMTPGAIGYVRKGSVDKRVKILNTLIIAEPH</sequence>
<gene>
    <name evidence="1" type="ORF">CRENPOLYSF1_50011</name>
</gene>
<accession>A0A1R4HCA9</accession>
<evidence type="ECO:0000313" key="2">
    <source>
        <dbReference type="Proteomes" id="UP000195667"/>
    </source>
</evidence>
<dbReference type="Gene3D" id="3.40.190.10">
    <property type="entry name" value="Periplasmic binding protein-like II"/>
    <property type="match status" value="1"/>
</dbReference>
<reference evidence="2" key="1">
    <citation type="submission" date="2017-02" db="EMBL/GenBank/DDBJ databases">
        <authorList>
            <person name="Daims H."/>
        </authorList>
    </citation>
    <scope>NUCLEOTIDE SEQUENCE [LARGE SCALE GENOMIC DNA]</scope>
</reference>
<proteinExistence type="predicted"/>
<dbReference type="SUPFAM" id="SSF53850">
    <property type="entry name" value="Periplasmic binding protein-like II"/>
    <property type="match status" value="1"/>
</dbReference>
<dbReference type="Proteomes" id="UP000195667">
    <property type="component" value="Unassembled WGS sequence"/>
</dbReference>
<dbReference type="RefSeq" id="WP_245807981.1">
    <property type="nucleotide sequence ID" value="NZ_FUKI01000126.1"/>
</dbReference>
<organism evidence="1 2">
    <name type="scientific">Crenothrix polyspora</name>
    <dbReference type="NCBI Taxonomy" id="360316"/>
    <lineage>
        <taxon>Bacteria</taxon>
        <taxon>Pseudomonadati</taxon>
        <taxon>Pseudomonadota</taxon>
        <taxon>Gammaproteobacteria</taxon>
        <taxon>Methylococcales</taxon>
        <taxon>Crenotrichaceae</taxon>
        <taxon>Crenothrix</taxon>
    </lineage>
</organism>